<dbReference type="EMBL" id="UAVY01000007">
    <property type="protein sequence ID" value="SQB36872.1"/>
    <property type="molecule type" value="Genomic_DNA"/>
</dbReference>
<dbReference type="InterPro" id="IPR029055">
    <property type="entry name" value="Ntn_hydrolases_N"/>
</dbReference>
<dbReference type="Pfam" id="PF01019">
    <property type="entry name" value="G_glu_transpept"/>
    <property type="match status" value="1"/>
</dbReference>
<comment type="similarity">
    <text evidence="1">Belongs to the gamma-glutamyltransferase family.</text>
</comment>
<organism evidence="3 4">
    <name type="scientific">Citrobacter koseri</name>
    <name type="common">Citrobacter diversus</name>
    <dbReference type="NCBI Taxonomy" id="545"/>
    <lineage>
        <taxon>Bacteria</taxon>
        <taxon>Pseudomonadati</taxon>
        <taxon>Pseudomonadota</taxon>
        <taxon>Gammaproteobacteria</taxon>
        <taxon>Enterobacterales</taxon>
        <taxon>Enterobacteriaceae</taxon>
        <taxon>Citrobacter</taxon>
    </lineage>
</organism>
<dbReference type="Proteomes" id="UP000251584">
    <property type="component" value="Unassembled WGS sequence"/>
</dbReference>
<dbReference type="GO" id="GO:0103068">
    <property type="term" value="F:leukotriene C4 gamma-glutamyl transferase activity"/>
    <property type="evidence" value="ECO:0007669"/>
    <property type="project" value="UniProtKB-EC"/>
</dbReference>
<sequence>MAPANATRDMFLDDQGNPDSKKSLTSHLATGTRAPWPDSRWRWEKYGTLPLNKVIRPAMKLADEGFVVNDALADDLKTYGSEGAAEL</sequence>
<dbReference type="SUPFAM" id="SSF56235">
    <property type="entry name" value="N-terminal nucleophile aminohydrolases (Ntn hydrolases)"/>
    <property type="match status" value="1"/>
</dbReference>
<proteinExistence type="inferred from homology"/>
<dbReference type="PANTHER" id="PTHR43199">
    <property type="entry name" value="GLUTATHIONE HYDROLASE"/>
    <property type="match status" value="1"/>
</dbReference>
<reference evidence="3 4" key="1">
    <citation type="submission" date="2018-06" db="EMBL/GenBank/DDBJ databases">
        <authorList>
            <consortium name="Pathogen Informatics"/>
            <person name="Doyle S."/>
        </authorList>
    </citation>
    <scope>NUCLEOTIDE SEQUENCE [LARGE SCALE GENOMIC DNA]</scope>
    <source>
        <strain evidence="3 4">NCTC10786</strain>
    </source>
</reference>
<dbReference type="EC" id="2.3.2.2" evidence="3"/>
<keyword evidence="3" id="KW-0012">Acyltransferase</keyword>
<dbReference type="InterPro" id="IPR051792">
    <property type="entry name" value="GGT_bact"/>
</dbReference>
<evidence type="ECO:0000313" key="3">
    <source>
        <dbReference type="EMBL" id="SQB36872.1"/>
    </source>
</evidence>
<evidence type="ECO:0000256" key="1">
    <source>
        <dbReference type="ARBA" id="ARBA00009381"/>
    </source>
</evidence>
<feature type="region of interest" description="Disordered" evidence="2">
    <location>
        <begin position="1"/>
        <end position="34"/>
    </location>
</feature>
<dbReference type="AlphaFoldDB" id="A0A2X2W142"/>
<dbReference type="PANTHER" id="PTHR43199:SF1">
    <property type="entry name" value="GLUTATHIONE HYDROLASE PROENZYME"/>
    <property type="match status" value="1"/>
</dbReference>
<keyword evidence="3" id="KW-0808">Transferase</keyword>
<evidence type="ECO:0000256" key="2">
    <source>
        <dbReference type="SAM" id="MobiDB-lite"/>
    </source>
</evidence>
<evidence type="ECO:0000313" key="4">
    <source>
        <dbReference type="Proteomes" id="UP000251584"/>
    </source>
</evidence>
<name>A0A2X2W142_CITKO</name>
<protein>
    <submittedName>
        <fullName evidence="3">Gamma-glutamyltranspeptidase</fullName>
        <ecNumber evidence="3">2.3.2.2</ecNumber>
    </submittedName>
</protein>
<accession>A0A2X2W142</accession>
<gene>
    <name evidence="3" type="primary">ggt_2</name>
    <name evidence="3" type="ORF">NCTC10786_03752</name>
</gene>